<evidence type="ECO:0000256" key="4">
    <source>
        <dbReference type="ARBA" id="ARBA00023002"/>
    </source>
</evidence>
<feature type="active site" description="Nucleophile" evidence="6">
    <location>
        <position position="154"/>
    </location>
</feature>
<feature type="signal peptide" evidence="7">
    <location>
        <begin position="1"/>
        <end position="29"/>
    </location>
</feature>
<keyword evidence="4 6" id="KW-0560">Oxidoreductase</keyword>
<dbReference type="Pfam" id="PF01641">
    <property type="entry name" value="SelR"/>
    <property type="match status" value="1"/>
</dbReference>
<dbReference type="HAMAP" id="MF_01400">
    <property type="entry name" value="MsrB"/>
    <property type="match status" value="1"/>
</dbReference>
<protein>
    <recommendedName>
        <fullName evidence="6">Peptide methionine sulfoxide reductase MsrB</fullName>
        <ecNumber evidence="6">1.8.4.12</ecNumber>
    </recommendedName>
    <alternativeName>
        <fullName evidence="6">Peptide-methionine (R)-S-oxide reductase</fullName>
    </alternativeName>
</protein>
<dbReference type="GO" id="GO:0008270">
    <property type="term" value="F:zinc ion binding"/>
    <property type="evidence" value="ECO:0007669"/>
    <property type="project" value="UniProtKB-UniRule"/>
</dbReference>
<name>A0A841EWI1_9BACT</name>
<dbReference type="Proteomes" id="UP000524404">
    <property type="component" value="Unassembled WGS sequence"/>
</dbReference>
<dbReference type="InterPro" id="IPR002579">
    <property type="entry name" value="Met_Sox_Rdtase_MsrB_dom"/>
</dbReference>
<organism evidence="9 10">
    <name type="scientific">Arcicella rosea</name>
    <dbReference type="NCBI Taxonomy" id="502909"/>
    <lineage>
        <taxon>Bacteria</taxon>
        <taxon>Pseudomonadati</taxon>
        <taxon>Bacteroidota</taxon>
        <taxon>Cytophagia</taxon>
        <taxon>Cytophagales</taxon>
        <taxon>Flectobacillaceae</taxon>
        <taxon>Arcicella</taxon>
    </lineage>
</organism>
<keyword evidence="7" id="KW-0732">Signal</keyword>
<dbReference type="FunFam" id="2.170.150.20:FF:000001">
    <property type="entry name" value="Peptide methionine sulfoxide reductase MsrB"/>
    <property type="match status" value="1"/>
</dbReference>
<feature type="chain" id="PRO_5032485041" description="Peptide methionine sulfoxide reductase MsrB" evidence="7">
    <location>
        <begin position="30"/>
        <end position="165"/>
    </location>
</feature>
<feature type="binding site" evidence="6">
    <location>
        <position position="131"/>
    </location>
    <ligand>
        <name>Zn(2+)</name>
        <dbReference type="ChEBI" id="CHEBI:29105"/>
    </ligand>
</feature>
<evidence type="ECO:0000259" key="8">
    <source>
        <dbReference type="PROSITE" id="PS51790"/>
    </source>
</evidence>
<keyword evidence="2 6" id="KW-0479">Metal-binding</keyword>
<dbReference type="SUPFAM" id="SSF51316">
    <property type="entry name" value="Mss4-like"/>
    <property type="match status" value="1"/>
</dbReference>
<feature type="binding site" evidence="6">
    <location>
        <position position="82"/>
    </location>
    <ligand>
        <name>Zn(2+)</name>
        <dbReference type="ChEBI" id="CHEBI:29105"/>
    </ligand>
</feature>
<feature type="binding site" evidence="6">
    <location>
        <position position="134"/>
    </location>
    <ligand>
        <name>Zn(2+)</name>
        <dbReference type="ChEBI" id="CHEBI:29105"/>
    </ligand>
</feature>
<dbReference type="InterPro" id="IPR011057">
    <property type="entry name" value="Mss4-like_sf"/>
</dbReference>
<keyword evidence="3 6" id="KW-0862">Zinc</keyword>
<evidence type="ECO:0000256" key="5">
    <source>
        <dbReference type="ARBA" id="ARBA00048488"/>
    </source>
</evidence>
<reference evidence="9 10" key="1">
    <citation type="submission" date="2020-08" db="EMBL/GenBank/DDBJ databases">
        <title>Functional genomics of gut bacteria from endangered species of beetles.</title>
        <authorList>
            <person name="Carlos-Shanley C."/>
        </authorList>
    </citation>
    <scope>NUCLEOTIDE SEQUENCE [LARGE SCALE GENOMIC DNA]</scope>
    <source>
        <strain evidence="9 10">S00070</strain>
    </source>
</reference>
<comment type="similarity">
    <text evidence="1 6">Belongs to the MsrB Met sulfoxide reductase family.</text>
</comment>
<feature type="domain" description="MsrB" evidence="8">
    <location>
        <begin position="43"/>
        <end position="165"/>
    </location>
</feature>
<dbReference type="RefSeq" id="WP_229202851.1">
    <property type="nucleotide sequence ID" value="NZ_JACHKT010000017.1"/>
</dbReference>
<keyword evidence="10" id="KW-1185">Reference proteome</keyword>
<dbReference type="PANTHER" id="PTHR10173:SF52">
    <property type="entry name" value="METHIONINE-R-SULFOXIDE REDUCTASE B1"/>
    <property type="match status" value="1"/>
</dbReference>
<evidence type="ECO:0000256" key="6">
    <source>
        <dbReference type="HAMAP-Rule" id="MF_01400"/>
    </source>
</evidence>
<evidence type="ECO:0000256" key="2">
    <source>
        <dbReference type="ARBA" id="ARBA00022723"/>
    </source>
</evidence>
<evidence type="ECO:0000256" key="1">
    <source>
        <dbReference type="ARBA" id="ARBA00007174"/>
    </source>
</evidence>
<gene>
    <name evidence="6" type="primary">msrB</name>
    <name evidence="9" type="ORF">HNP25_002480</name>
</gene>
<dbReference type="Gene3D" id="2.170.150.20">
    <property type="entry name" value="Peptide methionine sulfoxide reductase"/>
    <property type="match status" value="1"/>
</dbReference>
<dbReference type="PANTHER" id="PTHR10173">
    <property type="entry name" value="METHIONINE SULFOXIDE REDUCTASE"/>
    <property type="match status" value="1"/>
</dbReference>
<comment type="caution">
    <text evidence="9">The sequence shown here is derived from an EMBL/GenBank/DDBJ whole genome shotgun (WGS) entry which is preliminary data.</text>
</comment>
<dbReference type="EMBL" id="JACHKT010000017">
    <property type="protein sequence ID" value="MBB6003821.1"/>
    <property type="molecule type" value="Genomic_DNA"/>
</dbReference>
<evidence type="ECO:0000313" key="9">
    <source>
        <dbReference type="EMBL" id="MBB6003821.1"/>
    </source>
</evidence>
<comment type="cofactor">
    <cofactor evidence="6">
        <name>Zn(2+)</name>
        <dbReference type="ChEBI" id="CHEBI:29105"/>
    </cofactor>
    <text evidence="6">Binds 1 zinc ion per subunit. The zinc ion is important for the structural integrity of the protein.</text>
</comment>
<dbReference type="NCBIfam" id="TIGR00357">
    <property type="entry name" value="peptide-methionine (R)-S-oxide reductase MsrB"/>
    <property type="match status" value="1"/>
</dbReference>
<dbReference type="GO" id="GO:0030091">
    <property type="term" value="P:protein repair"/>
    <property type="evidence" value="ECO:0007669"/>
    <property type="project" value="InterPro"/>
</dbReference>
<dbReference type="GO" id="GO:0006979">
    <property type="term" value="P:response to oxidative stress"/>
    <property type="evidence" value="ECO:0007669"/>
    <property type="project" value="InterPro"/>
</dbReference>
<dbReference type="GO" id="GO:0005737">
    <property type="term" value="C:cytoplasm"/>
    <property type="evidence" value="ECO:0007669"/>
    <property type="project" value="TreeGrafter"/>
</dbReference>
<sequence>MKPRELKGKMKNLLLLSVAIINVACNDYAAEETVHKFEIMKTEEEWKKQLTSEQYQITRKKGTERAFSGKYVDNHQRGVYHCVCCNNELFSSNTKFESGTGWPSFWSPLSDSNVLVTLDKSEGMTRDEVLCKKCGAHLGHVFDDGPEPTGKRYCINATSLVFVKK</sequence>
<proteinExistence type="inferred from homology"/>
<evidence type="ECO:0000256" key="3">
    <source>
        <dbReference type="ARBA" id="ARBA00022833"/>
    </source>
</evidence>
<dbReference type="GO" id="GO:0033743">
    <property type="term" value="F:peptide-methionine (R)-S-oxide reductase activity"/>
    <property type="evidence" value="ECO:0007669"/>
    <property type="project" value="UniProtKB-UniRule"/>
</dbReference>
<comment type="catalytic activity">
    <reaction evidence="5 6">
        <text>L-methionyl-[protein] + [thioredoxin]-disulfide + H2O = L-methionyl-(R)-S-oxide-[protein] + [thioredoxin]-dithiol</text>
        <dbReference type="Rhea" id="RHEA:24164"/>
        <dbReference type="Rhea" id="RHEA-COMP:10698"/>
        <dbReference type="Rhea" id="RHEA-COMP:10700"/>
        <dbReference type="Rhea" id="RHEA-COMP:12313"/>
        <dbReference type="Rhea" id="RHEA-COMP:12314"/>
        <dbReference type="ChEBI" id="CHEBI:15377"/>
        <dbReference type="ChEBI" id="CHEBI:16044"/>
        <dbReference type="ChEBI" id="CHEBI:29950"/>
        <dbReference type="ChEBI" id="CHEBI:45764"/>
        <dbReference type="ChEBI" id="CHEBI:50058"/>
        <dbReference type="EC" id="1.8.4.12"/>
    </reaction>
</comment>
<dbReference type="PROSITE" id="PS51790">
    <property type="entry name" value="MSRB"/>
    <property type="match status" value="1"/>
</dbReference>
<dbReference type="EC" id="1.8.4.12" evidence="6"/>
<accession>A0A841EWI1</accession>
<feature type="binding site" evidence="6">
    <location>
        <position position="85"/>
    </location>
    <ligand>
        <name>Zn(2+)</name>
        <dbReference type="ChEBI" id="CHEBI:29105"/>
    </ligand>
</feature>
<evidence type="ECO:0000313" key="10">
    <source>
        <dbReference type="Proteomes" id="UP000524404"/>
    </source>
</evidence>
<evidence type="ECO:0000256" key="7">
    <source>
        <dbReference type="SAM" id="SignalP"/>
    </source>
</evidence>
<dbReference type="InterPro" id="IPR028427">
    <property type="entry name" value="Met_Sox_Rdtase_MsrB"/>
</dbReference>
<dbReference type="AlphaFoldDB" id="A0A841EWI1"/>